<sequence>VANDYGYDRVFSRQVEAWGRAGDALIAISTSGQARNVNRAVEAGRDQGLRTIGLTGRDGGELAGLVEIPLIVPGQSTPRIQEMHILIGHVLCDLVERELFGE</sequence>
<gene>
    <name evidence="2" type="ORF">S01H1_83820</name>
</gene>
<proteinExistence type="predicted"/>
<evidence type="ECO:0000313" key="2">
    <source>
        <dbReference type="EMBL" id="GAG48307.1"/>
    </source>
</evidence>
<dbReference type="PROSITE" id="PS51464">
    <property type="entry name" value="SIS"/>
    <property type="match status" value="1"/>
</dbReference>
<dbReference type="Pfam" id="PF13580">
    <property type="entry name" value="SIS_2"/>
    <property type="match status" value="1"/>
</dbReference>
<dbReference type="GO" id="GO:0097367">
    <property type="term" value="F:carbohydrate derivative binding"/>
    <property type="evidence" value="ECO:0007669"/>
    <property type="project" value="InterPro"/>
</dbReference>
<reference evidence="2" key="1">
    <citation type="journal article" date="2014" name="Front. Microbiol.">
        <title>High frequency of phylogenetically diverse reductive dehalogenase-homologous genes in deep subseafloor sedimentary metagenomes.</title>
        <authorList>
            <person name="Kawai M."/>
            <person name="Futagami T."/>
            <person name="Toyoda A."/>
            <person name="Takaki Y."/>
            <person name="Nishi S."/>
            <person name="Hori S."/>
            <person name="Arai W."/>
            <person name="Tsubouchi T."/>
            <person name="Morono Y."/>
            <person name="Uchiyama I."/>
            <person name="Ito T."/>
            <person name="Fujiyama A."/>
            <person name="Inagaki F."/>
            <person name="Takami H."/>
        </authorList>
    </citation>
    <scope>NUCLEOTIDE SEQUENCE</scope>
    <source>
        <strain evidence="2">Expedition CK06-06</strain>
    </source>
</reference>
<dbReference type="AlphaFoldDB" id="X0YMX7"/>
<dbReference type="InterPro" id="IPR035461">
    <property type="entry name" value="GmhA/DiaA"/>
</dbReference>
<accession>X0YMX7</accession>
<dbReference type="CDD" id="cd05006">
    <property type="entry name" value="SIS_GmhA"/>
    <property type="match status" value="1"/>
</dbReference>
<feature type="non-terminal residue" evidence="2">
    <location>
        <position position="1"/>
    </location>
</feature>
<dbReference type="InterPro" id="IPR046348">
    <property type="entry name" value="SIS_dom_sf"/>
</dbReference>
<comment type="caution">
    <text evidence="2">The sequence shown here is derived from an EMBL/GenBank/DDBJ whole genome shotgun (WGS) entry which is preliminary data.</text>
</comment>
<feature type="domain" description="SIS" evidence="1">
    <location>
        <begin position="1"/>
        <end position="102"/>
    </location>
</feature>
<evidence type="ECO:0000259" key="1">
    <source>
        <dbReference type="PROSITE" id="PS51464"/>
    </source>
</evidence>
<name>X0YMX7_9ZZZZ</name>
<dbReference type="EMBL" id="BARS01057065">
    <property type="protein sequence ID" value="GAG48307.1"/>
    <property type="molecule type" value="Genomic_DNA"/>
</dbReference>
<dbReference type="Gene3D" id="3.40.50.10490">
    <property type="entry name" value="Glucose-6-phosphate isomerase like protein, domain 1"/>
    <property type="match status" value="1"/>
</dbReference>
<protein>
    <recommendedName>
        <fullName evidence="1">SIS domain-containing protein</fullName>
    </recommendedName>
</protein>
<dbReference type="InterPro" id="IPR001347">
    <property type="entry name" value="SIS_dom"/>
</dbReference>
<organism evidence="2">
    <name type="scientific">marine sediment metagenome</name>
    <dbReference type="NCBI Taxonomy" id="412755"/>
    <lineage>
        <taxon>unclassified sequences</taxon>
        <taxon>metagenomes</taxon>
        <taxon>ecological metagenomes</taxon>
    </lineage>
</organism>
<dbReference type="PANTHER" id="PTHR30390">
    <property type="entry name" value="SEDOHEPTULOSE 7-PHOSPHATE ISOMERASE / DNAA INITIATOR-ASSOCIATING FACTOR FOR REPLICATION INITIATION"/>
    <property type="match status" value="1"/>
</dbReference>
<dbReference type="GO" id="GO:1901135">
    <property type="term" value="P:carbohydrate derivative metabolic process"/>
    <property type="evidence" value="ECO:0007669"/>
    <property type="project" value="InterPro"/>
</dbReference>
<dbReference type="SUPFAM" id="SSF53697">
    <property type="entry name" value="SIS domain"/>
    <property type="match status" value="1"/>
</dbReference>
<dbReference type="InterPro" id="IPR050099">
    <property type="entry name" value="SIS_GmhA/DiaA_subfam"/>
</dbReference>